<dbReference type="eggNOG" id="COG1960">
    <property type="taxonomic scope" value="Bacteria"/>
</dbReference>
<feature type="domain" description="Acyl-CoA dehydrogenase C-terminal bacterial-type" evidence="17">
    <location>
        <begin position="515"/>
        <end position="797"/>
    </location>
</feature>
<dbReference type="STRING" id="1085623.GNIT_1753"/>
<keyword evidence="7" id="KW-0285">Flavoprotein</keyword>
<dbReference type="Pfam" id="PF09317">
    <property type="entry name" value="ACDH_C"/>
    <property type="match status" value="1"/>
</dbReference>
<proteinExistence type="inferred from homology"/>
<dbReference type="EC" id="1.3.8.8" evidence="5"/>
<dbReference type="GO" id="GO:0070991">
    <property type="term" value="F:medium-chain fatty acyl-CoA dehydrogenase activity"/>
    <property type="evidence" value="ECO:0007669"/>
    <property type="project" value="UniProtKB-EC"/>
</dbReference>
<dbReference type="NCBIfam" id="NF038187">
    <property type="entry name" value="FadE_coli"/>
    <property type="match status" value="1"/>
</dbReference>
<evidence type="ECO:0000256" key="13">
    <source>
        <dbReference type="ARBA" id="ARBA00049247"/>
    </source>
</evidence>
<dbReference type="InterPro" id="IPR015396">
    <property type="entry name" value="FadE_C"/>
</dbReference>
<evidence type="ECO:0000313" key="18">
    <source>
        <dbReference type="EMBL" id="AEP29866.1"/>
    </source>
</evidence>
<dbReference type="EC" id="1.3.8.7" evidence="4"/>
<dbReference type="GO" id="GO:0033539">
    <property type="term" value="P:fatty acid beta-oxidation using acyl-CoA dehydrogenase"/>
    <property type="evidence" value="ECO:0007669"/>
    <property type="project" value="InterPro"/>
</dbReference>
<dbReference type="EMBL" id="CP003060">
    <property type="protein sequence ID" value="AEP29866.1"/>
    <property type="molecule type" value="Genomic_DNA"/>
</dbReference>
<dbReference type="PANTHER" id="PTHR48083">
    <property type="entry name" value="MEDIUM-CHAIN SPECIFIC ACYL-COA DEHYDROGENASE, MITOCHONDRIAL-RELATED"/>
    <property type="match status" value="1"/>
</dbReference>
<feature type="domain" description="Acyl-CoA dehydrogenase/oxidase C-terminal" evidence="15">
    <location>
        <begin position="361"/>
        <end position="507"/>
    </location>
</feature>
<dbReference type="InterPro" id="IPR036250">
    <property type="entry name" value="AcylCo_DH-like_C"/>
</dbReference>
<evidence type="ECO:0000256" key="7">
    <source>
        <dbReference type="ARBA" id="ARBA00022630"/>
    </source>
</evidence>
<dbReference type="NCBIfam" id="NF007000">
    <property type="entry name" value="PRK09463.1"/>
    <property type="match status" value="1"/>
</dbReference>
<organism evidence="18 19">
    <name type="scientific">Glaciecola nitratireducens (strain JCM 12485 / KCTC 12276 / FR1064)</name>
    <dbReference type="NCBI Taxonomy" id="1085623"/>
    <lineage>
        <taxon>Bacteria</taxon>
        <taxon>Pseudomonadati</taxon>
        <taxon>Pseudomonadota</taxon>
        <taxon>Gammaproteobacteria</taxon>
        <taxon>Alteromonadales</taxon>
        <taxon>Alteromonadaceae</taxon>
        <taxon>Brumicola</taxon>
    </lineage>
</organism>
<evidence type="ECO:0000256" key="4">
    <source>
        <dbReference type="ARBA" id="ARBA00012033"/>
    </source>
</evidence>
<evidence type="ECO:0000256" key="10">
    <source>
        <dbReference type="ARBA" id="ARBA00023002"/>
    </source>
</evidence>
<dbReference type="Gene3D" id="1.20.140.10">
    <property type="entry name" value="Butyryl-CoA Dehydrogenase, subunit A, domain 3"/>
    <property type="match status" value="1"/>
</dbReference>
<evidence type="ECO:0000256" key="2">
    <source>
        <dbReference type="ARBA" id="ARBA00005005"/>
    </source>
</evidence>
<dbReference type="AlphaFoldDB" id="G4QGS1"/>
<dbReference type="RefSeq" id="WP_014108740.1">
    <property type="nucleotide sequence ID" value="NC_016041.1"/>
</dbReference>
<gene>
    <name evidence="18" type="primary">fadE</name>
    <name evidence="18" type="ordered locus">GNIT_1753</name>
</gene>
<keyword evidence="11" id="KW-0443">Lipid metabolism</keyword>
<evidence type="ECO:0000256" key="8">
    <source>
        <dbReference type="ARBA" id="ARBA00022827"/>
    </source>
</evidence>
<evidence type="ECO:0000259" key="15">
    <source>
        <dbReference type="Pfam" id="PF00441"/>
    </source>
</evidence>
<keyword evidence="14" id="KW-1133">Transmembrane helix</keyword>
<dbReference type="Gene3D" id="1.10.540.10">
    <property type="entry name" value="Acyl-CoA dehydrogenase/oxidase, N-terminal domain"/>
    <property type="match status" value="1"/>
</dbReference>
<dbReference type="InterPro" id="IPR047634">
    <property type="entry name" value="FadE"/>
</dbReference>
<dbReference type="Proteomes" id="UP000009282">
    <property type="component" value="Chromosome"/>
</dbReference>
<keyword evidence="8" id="KW-0274">FAD</keyword>
<evidence type="ECO:0000256" key="6">
    <source>
        <dbReference type="ARBA" id="ARBA00020144"/>
    </source>
</evidence>
<dbReference type="SUPFAM" id="SSF56645">
    <property type="entry name" value="Acyl-CoA dehydrogenase NM domain-like"/>
    <property type="match status" value="1"/>
</dbReference>
<evidence type="ECO:0000256" key="11">
    <source>
        <dbReference type="ARBA" id="ARBA00023098"/>
    </source>
</evidence>
<dbReference type="FunFam" id="1.20.140.10:FF:000009">
    <property type="entry name" value="Acyl-CoA dehydrogenase"/>
    <property type="match status" value="1"/>
</dbReference>
<dbReference type="NCBIfam" id="NF009586">
    <property type="entry name" value="PRK13026.1"/>
    <property type="match status" value="1"/>
</dbReference>
<keyword evidence="10" id="KW-0560">Oxidoreductase</keyword>
<dbReference type="KEGG" id="gni:GNIT_1753"/>
<dbReference type="InterPro" id="IPR037069">
    <property type="entry name" value="AcylCoA_DH/ox_N_sf"/>
</dbReference>
<dbReference type="Gene3D" id="2.40.110.10">
    <property type="entry name" value="Butyryl-CoA Dehydrogenase, subunit A, domain 2"/>
    <property type="match status" value="1"/>
</dbReference>
<name>G4QGS1_GLANF</name>
<evidence type="ECO:0000256" key="1">
    <source>
        <dbReference type="ARBA" id="ARBA00001974"/>
    </source>
</evidence>
<dbReference type="HOGENOM" id="CLU_012192_0_0_6"/>
<accession>G4QGS1</accession>
<keyword evidence="9" id="KW-0276">Fatty acid metabolism</keyword>
<reference evidence="18 19" key="1">
    <citation type="journal article" date="2011" name="J. Bacteriol.">
        <title>Complete genome sequence of seawater bacterium Glaciecola nitratireducens FR1064T.</title>
        <authorList>
            <person name="Bian F."/>
            <person name="Qin Q.L."/>
            <person name="Xie B.B."/>
            <person name="Shu Y.L."/>
            <person name="Zhang X.Y."/>
            <person name="Yu Y."/>
            <person name="Chen B."/>
            <person name="Chen X.L."/>
            <person name="Zhou B.C."/>
            <person name="Zhang Y.Z."/>
        </authorList>
    </citation>
    <scope>NUCLEOTIDE SEQUENCE [LARGE SCALE GENOMIC DNA]</scope>
    <source>
        <strain evidence="19">JCM 12485 / KCTC 12276 / FR1064</strain>
    </source>
</reference>
<dbReference type="CDD" id="cd00567">
    <property type="entry name" value="ACAD"/>
    <property type="match status" value="1"/>
</dbReference>
<comment type="catalytic activity">
    <reaction evidence="12">
        <text>a medium-chain 2,3-saturated fatty acyl-CoA + oxidized [electron-transfer flavoprotein] + H(+) = a medium-chain (2E)-enoyl-CoA + reduced [electron-transfer flavoprotein]</text>
        <dbReference type="Rhea" id="RHEA:14477"/>
        <dbReference type="Rhea" id="RHEA-COMP:10685"/>
        <dbReference type="Rhea" id="RHEA-COMP:10686"/>
        <dbReference type="ChEBI" id="CHEBI:15378"/>
        <dbReference type="ChEBI" id="CHEBI:57692"/>
        <dbReference type="ChEBI" id="CHEBI:58307"/>
        <dbReference type="ChEBI" id="CHEBI:83723"/>
        <dbReference type="ChEBI" id="CHEBI:83726"/>
        <dbReference type="EC" id="1.3.8.7"/>
    </reaction>
</comment>
<dbReference type="FunFam" id="2.40.110.10:FF:000010">
    <property type="entry name" value="Acyl-CoA dehydrogenase"/>
    <property type="match status" value="1"/>
</dbReference>
<comment type="pathway">
    <text evidence="2">Lipid metabolism; fatty acid beta-oxidation.</text>
</comment>
<evidence type="ECO:0000256" key="9">
    <source>
        <dbReference type="ARBA" id="ARBA00022832"/>
    </source>
</evidence>
<feature type="domain" description="Acyl-CoA dehydrogenase/oxidase N-terminal" evidence="16">
    <location>
        <begin position="136"/>
        <end position="233"/>
    </location>
</feature>
<evidence type="ECO:0000256" key="3">
    <source>
        <dbReference type="ARBA" id="ARBA00009347"/>
    </source>
</evidence>
<evidence type="ECO:0000313" key="19">
    <source>
        <dbReference type="Proteomes" id="UP000009282"/>
    </source>
</evidence>
<protein>
    <recommendedName>
        <fullName evidence="6">Acyl-coenzyme A dehydrogenase</fullName>
        <ecNumber evidence="4">1.3.8.7</ecNumber>
        <ecNumber evidence="5">1.3.8.8</ecNumber>
    </recommendedName>
</protein>
<evidence type="ECO:0000256" key="14">
    <source>
        <dbReference type="SAM" id="Phobius"/>
    </source>
</evidence>
<dbReference type="InterPro" id="IPR050741">
    <property type="entry name" value="Acyl-CoA_dehydrogenase"/>
</dbReference>
<comment type="similarity">
    <text evidence="3">Belongs to the acyl-CoA dehydrogenase family.</text>
</comment>
<feature type="transmembrane region" description="Helical" evidence="14">
    <location>
        <begin position="28"/>
        <end position="61"/>
    </location>
</feature>
<dbReference type="UniPathway" id="UPA00659"/>
<evidence type="ECO:0000259" key="16">
    <source>
        <dbReference type="Pfam" id="PF02771"/>
    </source>
</evidence>
<comment type="catalytic activity">
    <reaction evidence="13">
        <text>a long-chain 2,3-saturated fatty acyl-CoA + oxidized [electron-transfer flavoprotein] + H(+) = a long-chain (2E)-enoyl-CoA + reduced [electron-transfer flavoprotein]</text>
        <dbReference type="Rhea" id="RHEA:17721"/>
        <dbReference type="Rhea" id="RHEA-COMP:10685"/>
        <dbReference type="Rhea" id="RHEA-COMP:10686"/>
        <dbReference type="ChEBI" id="CHEBI:15378"/>
        <dbReference type="ChEBI" id="CHEBI:57692"/>
        <dbReference type="ChEBI" id="CHEBI:58307"/>
        <dbReference type="ChEBI" id="CHEBI:83721"/>
        <dbReference type="ChEBI" id="CHEBI:83727"/>
        <dbReference type="EC" id="1.3.8.8"/>
    </reaction>
</comment>
<dbReference type="InterPro" id="IPR009075">
    <property type="entry name" value="AcylCo_DH/oxidase_C"/>
</dbReference>
<dbReference type="Pfam" id="PF02771">
    <property type="entry name" value="Acyl-CoA_dh_N"/>
    <property type="match status" value="1"/>
</dbReference>
<dbReference type="GO" id="GO:0004466">
    <property type="term" value="F:long-chain fatty acyl-CoA dehydrogenase activity"/>
    <property type="evidence" value="ECO:0007669"/>
    <property type="project" value="UniProtKB-EC"/>
</dbReference>
<dbReference type="InterPro" id="IPR046373">
    <property type="entry name" value="Acyl-CoA_Oxase/DH_mid-dom_sf"/>
</dbReference>
<comment type="cofactor">
    <cofactor evidence="1">
        <name>FAD</name>
        <dbReference type="ChEBI" id="CHEBI:57692"/>
    </cofactor>
</comment>
<evidence type="ECO:0000256" key="5">
    <source>
        <dbReference type="ARBA" id="ARBA00012040"/>
    </source>
</evidence>
<dbReference type="InterPro" id="IPR009100">
    <property type="entry name" value="AcylCoA_DH/oxidase_NM_dom_sf"/>
</dbReference>
<keyword evidence="14" id="KW-0472">Membrane</keyword>
<dbReference type="OrthoDB" id="9802447at2"/>
<keyword evidence="19" id="KW-1185">Reference proteome</keyword>
<sequence length="826" mass="90845">MNELLWLLIVIGVYGVTAYKQTSSQTTLIATVVAMVVGTAAGGIGTIAWIIYAIVAVPLAYSPFRKGYITPKLLAFYKSVMPEMSTTEQEAIDAGTVWWDGDIFSGKPDWQKFHAISQPRLTAEEQAFLDGPCEVVSRMADEWQINHVDADMSDEVWQYLKDNKFFAMIIKKEYGGLAFSAYAQSRVLQKLAGVSAVLSSTVGVPNSLGPGELLQHYGTKEQQDYYLPRLAVGDEIPCFALTGPEAGSDAGSIPDIGVVCKGEFEGEEVLGMRLTFSKRYITLAPVATVIGLAFKLQDPDGLLGDVKDLGITCALIPRETKGLDVGRRHFPLNVPFHNGPVRGEDIFVPLSYIIGGKEMAGKGWRMLMECLSVGRCITLPSSAAGGAKSLALATGAYSRIRRQFRMPIGQMEGVEEMLGRIGGNAYLMDAVTSLSTAGVDLGQKPSVISAICKYHLTERMRQVVNDSMDVHGGKGICLGPNNYLGRAYQGVPISITVEGANILTRNMMIFGQGAMRCHPYVLKEIYASQMEDREEQLEAFDDAVFGHIRFAISNTFRSIWFSLSGGRLSSAPFKDETAKYYRSMQGYSANLALLTDISMGVLGGSLKRRERLSARLGDILSYLYLGSAVMKRFDEQGRNHDDLPFVHWAMQDCLSKLEEALDDFLRNFPNPVVGVSMRLLVLPFGTRYSAPSDALEHKIAHILQHPNSTRDRLGHGQYLTQEDGNLLGDLEKTLINIVKCEPIFDKICKKLGEKLPMTNLDALAERALKEGIITSEQAELMKEAEAGRLRTINVDDFDNQELLMSTSKKVKKPVTKRKATKSVKAA</sequence>
<dbReference type="GO" id="GO:0050660">
    <property type="term" value="F:flavin adenine dinucleotide binding"/>
    <property type="evidence" value="ECO:0007669"/>
    <property type="project" value="InterPro"/>
</dbReference>
<dbReference type="PANTHER" id="PTHR48083:SF18">
    <property type="entry name" value="ACYL-COENZYME A DEHYDROGENASE"/>
    <property type="match status" value="1"/>
</dbReference>
<dbReference type="Pfam" id="PF00441">
    <property type="entry name" value="Acyl-CoA_dh_1"/>
    <property type="match status" value="1"/>
</dbReference>
<dbReference type="SUPFAM" id="SSF47203">
    <property type="entry name" value="Acyl-CoA dehydrogenase C-terminal domain-like"/>
    <property type="match status" value="1"/>
</dbReference>
<evidence type="ECO:0000256" key="12">
    <source>
        <dbReference type="ARBA" id="ARBA00047882"/>
    </source>
</evidence>
<evidence type="ECO:0000259" key="17">
    <source>
        <dbReference type="Pfam" id="PF09317"/>
    </source>
</evidence>
<dbReference type="GO" id="GO:0005737">
    <property type="term" value="C:cytoplasm"/>
    <property type="evidence" value="ECO:0007669"/>
    <property type="project" value="TreeGrafter"/>
</dbReference>
<dbReference type="InterPro" id="IPR013786">
    <property type="entry name" value="AcylCoA_DH/ox_N"/>
</dbReference>
<keyword evidence="14" id="KW-0812">Transmembrane</keyword>
<dbReference type="FunFam" id="1.10.540.10:FF:000004">
    <property type="entry name" value="Acyl-CoA dehydrogenase"/>
    <property type="match status" value="1"/>
</dbReference>